<proteinExistence type="predicted"/>
<dbReference type="InterPro" id="IPR006631">
    <property type="entry name" value="DM4_12"/>
</dbReference>
<name>A0A6A4WU61_AMPAM</name>
<protein>
    <submittedName>
        <fullName evidence="1">Uncharacterized protein</fullName>
    </submittedName>
</protein>
<evidence type="ECO:0000313" key="1">
    <source>
        <dbReference type="EMBL" id="KAF0307364.1"/>
    </source>
</evidence>
<dbReference type="Proteomes" id="UP000440578">
    <property type="component" value="Unassembled WGS sequence"/>
</dbReference>
<organism evidence="1 2">
    <name type="scientific">Amphibalanus amphitrite</name>
    <name type="common">Striped barnacle</name>
    <name type="synonym">Balanus amphitrite</name>
    <dbReference type="NCBI Taxonomy" id="1232801"/>
    <lineage>
        <taxon>Eukaryota</taxon>
        <taxon>Metazoa</taxon>
        <taxon>Ecdysozoa</taxon>
        <taxon>Arthropoda</taxon>
        <taxon>Crustacea</taxon>
        <taxon>Multicrustacea</taxon>
        <taxon>Cirripedia</taxon>
        <taxon>Thoracica</taxon>
        <taxon>Thoracicalcarea</taxon>
        <taxon>Balanomorpha</taxon>
        <taxon>Balanoidea</taxon>
        <taxon>Balanidae</taxon>
        <taxon>Amphibalaninae</taxon>
        <taxon>Amphibalanus</taxon>
    </lineage>
</organism>
<gene>
    <name evidence="1" type="ORF">FJT64_002295</name>
</gene>
<comment type="caution">
    <text evidence="1">The sequence shown here is derived from an EMBL/GenBank/DDBJ whole genome shotgun (WGS) entry which is preliminary data.</text>
</comment>
<reference evidence="1 2" key="1">
    <citation type="submission" date="2019-07" db="EMBL/GenBank/DDBJ databases">
        <title>Draft genome assembly of a fouling barnacle, Amphibalanus amphitrite (Darwin, 1854): The first reference genome for Thecostraca.</title>
        <authorList>
            <person name="Kim W."/>
        </authorList>
    </citation>
    <scope>NUCLEOTIDE SEQUENCE [LARGE SCALE GENOMIC DNA]</scope>
    <source>
        <strain evidence="1">SNU_AA5</strain>
        <tissue evidence="1">Soma without cirri and trophi</tissue>
    </source>
</reference>
<keyword evidence="2" id="KW-1185">Reference proteome</keyword>
<dbReference type="Pfam" id="PF07841">
    <property type="entry name" value="DM4_12"/>
    <property type="match status" value="1"/>
</dbReference>
<accession>A0A6A4WU61</accession>
<sequence>MRKRRQGREVLLPGPGIIGEYINSLLEIGLNMITVWMHGEAGSQCGRRLLCELNQKARSQSALHSALTYTGGLLLSLLLPEASPSDHLLAMRQGRRGADCLATFDRCQVTL</sequence>
<evidence type="ECO:0000313" key="2">
    <source>
        <dbReference type="Proteomes" id="UP000440578"/>
    </source>
</evidence>
<dbReference type="EMBL" id="VIIS01000581">
    <property type="protein sequence ID" value="KAF0307364.1"/>
    <property type="molecule type" value="Genomic_DNA"/>
</dbReference>
<dbReference type="AlphaFoldDB" id="A0A6A4WU61"/>